<reference evidence="2 3" key="1">
    <citation type="submission" date="2017-07" db="EMBL/GenBank/DDBJ databases">
        <title>Leptospira spp. isolated from tropical soils.</title>
        <authorList>
            <person name="Thibeaux R."/>
            <person name="Iraola G."/>
            <person name="Ferres I."/>
            <person name="Bierque E."/>
            <person name="Girault D."/>
            <person name="Soupe-Gilbert M.-E."/>
            <person name="Picardeau M."/>
            <person name="Goarant C."/>
        </authorList>
    </citation>
    <scope>NUCLEOTIDE SEQUENCE [LARGE SCALE GENOMIC DNA]</scope>
    <source>
        <strain evidence="2 3">FH4-C-A1</strain>
    </source>
</reference>
<feature type="domain" description="DUF4180" evidence="1">
    <location>
        <begin position="18"/>
        <end position="119"/>
    </location>
</feature>
<evidence type="ECO:0000313" key="2">
    <source>
        <dbReference type="EMBL" id="PJZ56121.1"/>
    </source>
</evidence>
<sequence length="121" mass="13847">MEPERTLNLEELETKKGRIAVLNDPRVQILDGNSFLELLFSTTQNTIVLSKLNFPDSFFDLKTGLAGEIFQKLSNYKSRMIVLGDFSNIESKSLRDLIYECNKNGNVVFTERLEDAIELLK</sequence>
<dbReference type="Pfam" id="PF13788">
    <property type="entry name" value="DUF4180"/>
    <property type="match status" value="1"/>
</dbReference>
<organism evidence="2 3">
    <name type="scientific">Leptospira barantonii</name>
    <dbReference type="NCBI Taxonomy" id="2023184"/>
    <lineage>
        <taxon>Bacteria</taxon>
        <taxon>Pseudomonadati</taxon>
        <taxon>Spirochaetota</taxon>
        <taxon>Spirochaetia</taxon>
        <taxon>Leptospirales</taxon>
        <taxon>Leptospiraceae</taxon>
        <taxon>Leptospira</taxon>
    </lineage>
</organism>
<comment type="caution">
    <text evidence="2">The sequence shown here is derived from an EMBL/GenBank/DDBJ whole genome shotgun (WGS) entry which is preliminary data.</text>
</comment>
<keyword evidence="3" id="KW-1185">Reference proteome</keyword>
<evidence type="ECO:0000313" key="3">
    <source>
        <dbReference type="Proteomes" id="UP000231879"/>
    </source>
</evidence>
<evidence type="ECO:0000259" key="1">
    <source>
        <dbReference type="Pfam" id="PF13788"/>
    </source>
</evidence>
<protein>
    <recommendedName>
        <fullName evidence="1">DUF4180 domain-containing protein</fullName>
    </recommendedName>
</protein>
<name>A0ABX4NJG1_9LEPT</name>
<gene>
    <name evidence="2" type="ORF">CH367_17660</name>
</gene>
<dbReference type="Proteomes" id="UP000231879">
    <property type="component" value="Unassembled WGS sequence"/>
</dbReference>
<dbReference type="InterPro" id="IPR025438">
    <property type="entry name" value="DUF4180"/>
</dbReference>
<dbReference type="RefSeq" id="WP_100763807.1">
    <property type="nucleotide sequence ID" value="NZ_NPDS01000008.1"/>
</dbReference>
<proteinExistence type="predicted"/>
<dbReference type="EMBL" id="NPDS01000008">
    <property type="protein sequence ID" value="PJZ56121.1"/>
    <property type="molecule type" value="Genomic_DNA"/>
</dbReference>
<accession>A0ABX4NJG1</accession>